<dbReference type="PROSITE" id="PS50850">
    <property type="entry name" value="MFS"/>
    <property type="match status" value="1"/>
</dbReference>
<proteinExistence type="predicted"/>
<protein>
    <submittedName>
        <fullName evidence="8">MFS transporter</fullName>
    </submittedName>
</protein>
<dbReference type="InterPro" id="IPR036259">
    <property type="entry name" value="MFS_trans_sf"/>
</dbReference>
<feature type="transmembrane region" description="Helical" evidence="6">
    <location>
        <begin position="55"/>
        <end position="76"/>
    </location>
</feature>
<feature type="transmembrane region" description="Helical" evidence="6">
    <location>
        <begin position="255"/>
        <end position="276"/>
    </location>
</feature>
<dbReference type="EMBL" id="JAHFVK010000002">
    <property type="protein sequence ID" value="MBT2135123.1"/>
    <property type="molecule type" value="Genomic_DNA"/>
</dbReference>
<evidence type="ECO:0000256" key="6">
    <source>
        <dbReference type="SAM" id="Phobius"/>
    </source>
</evidence>
<evidence type="ECO:0000256" key="3">
    <source>
        <dbReference type="ARBA" id="ARBA00022692"/>
    </source>
</evidence>
<feature type="transmembrane region" description="Helical" evidence="6">
    <location>
        <begin position="189"/>
        <end position="208"/>
    </location>
</feature>
<dbReference type="RefSeq" id="WP_214536742.1">
    <property type="nucleotide sequence ID" value="NZ_JAHFVK010000002.1"/>
</dbReference>
<name>A0ABS5W5U1_9SPHN</name>
<sequence>MEGVGPINRHDRPVPAYSWYALGVLFVVYMVNFIDRQILSILANDIKADLHLTDAQLGFLYGTAFAIFYALFGIPLGRLADGWNRTKLLALGLTLWSFMTALSGLARHGATLAAARVGVGVGEATASPSAYSLIADWFPQRLRATAIGIYSAGLFVGSGLSLLLGGMIVEGWNRAWPDGGPGGLVGWQAAFLAVGLPGLLLALLVFSLREPVRGASEGMPSRGDPRAWPNFVGEVLEIVPPFTFLGAARRGGRALGLNLAAAAVLALAAVLLSAALGNPEQMWFVAIGCYAVFSWACSLRVKDEPTFQLTWRTPAFVGIVLAYAIVSYTGYTVSYWAAPYAERTFGLSKIELGWMIGAPAALGGFLGVIGGGWLADRCHRLHEAGRLWVVFGGLLGPIPLVLIGYRTADPNTFFVCSFLLQFATSSAMGASAAATQSLVLPHMRGTATAIFFLGATLIGLAFGPFTAGLVSEMTGNLGSGVIANLAAVPFGVVALVIAIRAYPAAEASRIDRAAASGGELSFA</sequence>
<evidence type="ECO:0000256" key="5">
    <source>
        <dbReference type="ARBA" id="ARBA00023136"/>
    </source>
</evidence>
<feature type="transmembrane region" description="Helical" evidence="6">
    <location>
        <begin position="16"/>
        <end position="34"/>
    </location>
</feature>
<keyword evidence="9" id="KW-1185">Reference proteome</keyword>
<keyword evidence="2" id="KW-0813">Transport</keyword>
<feature type="transmembrane region" description="Helical" evidence="6">
    <location>
        <begin position="147"/>
        <end position="169"/>
    </location>
</feature>
<dbReference type="Pfam" id="PF07690">
    <property type="entry name" value="MFS_1"/>
    <property type="match status" value="2"/>
</dbReference>
<feature type="transmembrane region" description="Helical" evidence="6">
    <location>
        <begin position="412"/>
        <end position="434"/>
    </location>
</feature>
<evidence type="ECO:0000259" key="7">
    <source>
        <dbReference type="PROSITE" id="PS50850"/>
    </source>
</evidence>
<keyword evidence="4 6" id="KW-1133">Transmembrane helix</keyword>
<feature type="transmembrane region" description="Helical" evidence="6">
    <location>
        <begin position="481"/>
        <end position="502"/>
    </location>
</feature>
<comment type="caution">
    <text evidence="8">The sequence shown here is derived from an EMBL/GenBank/DDBJ whole genome shotgun (WGS) entry which is preliminary data.</text>
</comment>
<evidence type="ECO:0000256" key="1">
    <source>
        <dbReference type="ARBA" id="ARBA00004141"/>
    </source>
</evidence>
<accession>A0ABS5W5U1</accession>
<feature type="transmembrane region" description="Helical" evidence="6">
    <location>
        <begin position="353"/>
        <end position="375"/>
    </location>
</feature>
<dbReference type="SUPFAM" id="SSF103473">
    <property type="entry name" value="MFS general substrate transporter"/>
    <property type="match status" value="2"/>
</dbReference>
<evidence type="ECO:0000313" key="9">
    <source>
        <dbReference type="Proteomes" id="UP000811255"/>
    </source>
</evidence>
<dbReference type="Proteomes" id="UP000811255">
    <property type="component" value="Unassembled WGS sequence"/>
</dbReference>
<dbReference type="PANTHER" id="PTHR23505:SF79">
    <property type="entry name" value="PROTEIN SPINSTER"/>
    <property type="match status" value="1"/>
</dbReference>
<reference evidence="8 9" key="1">
    <citation type="submission" date="2021-05" db="EMBL/GenBank/DDBJ databases">
        <title>Croceibacterium sp. LX-88 genome sequence.</title>
        <authorList>
            <person name="Luo X."/>
        </authorList>
    </citation>
    <scope>NUCLEOTIDE SEQUENCE [LARGE SCALE GENOMIC DNA]</scope>
    <source>
        <strain evidence="8 9">LX-88</strain>
    </source>
</reference>
<feature type="transmembrane region" description="Helical" evidence="6">
    <location>
        <begin position="282"/>
        <end position="301"/>
    </location>
</feature>
<feature type="domain" description="Major facilitator superfamily (MFS) profile" evidence="7">
    <location>
        <begin position="21"/>
        <end position="506"/>
    </location>
</feature>
<organism evidence="8 9">
    <name type="scientific">Croceibacterium selenioxidans</name>
    <dbReference type="NCBI Taxonomy" id="2838833"/>
    <lineage>
        <taxon>Bacteria</taxon>
        <taxon>Pseudomonadati</taxon>
        <taxon>Pseudomonadota</taxon>
        <taxon>Alphaproteobacteria</taxon>
        <taxon>Sphingomonadales</taxon>
        <taxon>Erythrobacteraceae</taxon>
        <taxon>Croceibacterium</taxon>
    </lineage>
</organism>
<feature type="transmembrane region" description="Helical" evidence="6">
    <location>
        <begin position="313"/>
        <end position="333"/>
    </location>
</feature>
<dbReference type="PANTHER" id="PTHR23505">
    <property type="entry name" value="SPINSTER"/>
    <property type="match status" value="1"/>
</dbReference>
<feature type="transmembrane region" description="Helical" evidence="6">
    <location>
        <begin position="387"/>
        <end position="406"/>
    </location>
</feature>
<dbReference type="InterPro" id="IPR011701">
    <property type="entry name" value="MFS"/>
</dbReference>
<dbReference type="Gene3D" id="1.20.1250.20">
    <property type="entry name" value="MFS general substrate transporter like domains"/>
    <property type="match status" value="2"/>
</dbReference>
<dbReference type="InterPro" id="IPR020846">
    <property type="entry name" value="MFS_dom"/>
</dbReference>
<evidence type="ECO:0000256" key="4">
    <source>
        <dbReference type="ARBA" id="ARBA00022989"/>
    </source>
</evidence>
<keyword evidence="5 6" id="KW-0472">Membrane</keyword>
<feature type="transmembrane region" description="Helical" evidence="6">
    <location>
        <begin position="446"/>
        <end position="469"/>
    </location>
</feature>
<evidence type="ECO:0000313" key="8">
    <source>
        <dbReference type="EMBL" id="MBT2135123.1"/>
    </source>
</evidence>
<feature type="transmembrane region" description="Helical" evidence="6">
    <location>
        <begin position="88"/>
        <end position="106"/>
    </location>
</feature>
<dbReference type="InterPro" id="IPR044770">
    <property type="entry name" value="MFS_spinster-like"/>
</dbReference>
<comment type="subcellular location">
    <subcellularLocation>
        <location evidence="1">Membrane</location>
        <topology evidence="1">Multi-pass membrane protein</topology>
    </subcellularLocation>
</comment>
<keyword evidence="3 6" id="KW-0812">Transmembrane</keyword>
<evidence type="ECO:0000256" key="2">
    <source>
        <dbReference type="ARBA" id="ARBA00022448"/>
    </source>
</evidence>
<gene>
    <name evidence="8" type="ORF">KK137_12360</name>
</gene>